<dbReference type="InterPro" id="IPR038058">
    <property type="entry name" value="PhnH-like_sp"/>
</dbReference>
<dbReference type="EMBL" id="JAANCM010000001">
    <property type="protein sequence ID" value="NHT74670.1"/>
    <property type="molecule type" value="Genomic_DNA"/>
</dbReference>
<evidence type="ECO:0000313" key="1">
    <source>
        <dbReference type="EMBL" id="NHT74670.1"/>
    </source>
</evidence>
<organism evidence="1 2">
    <name type="scientific">Ferranicluibacter rubi</name>
    <dbReference type="NCBI Taxonomy" id="2715133"/>
    <lineage>
        <taxon>Bacteria</taxon>
        <taxon>Pseudomonadati</taxon>
        <taxon>Pseudomonadota</taxon>
        <taxon>Alphaproteobacteria</taxon>
        <taxon>Hyphomicrobiales</taxon>
        <taxon>Rhizobiaceae</taxon>
        <taxon>Ferranicluibacter</taxon>
    </lineage>
</organism>
<dbReference type="AlphaFoldDB" id="A0AA43ZCR4"/>
<dbReference type="Gene3D" id="3.40.50.11310">
    <property type="entry name" value="Bacterial phosphonate metabolism protein PhnH"/>
    <property type="match status" value="1"/>
</dbReference>
<evidence type="ECO:0000313" key="2">
    <source>
        <dbReference type="Proteomes" id="UP001155840"/>
    </source>
</evidence>
<dbReference type="NCBIfam" id="TIGR03292">
    <property type="entry name" value="PhnH_redo"/>
    <property type="match status" value="1"/>
</dbReference>
<dbReference type="GO" id="GO:0019634">
    <property type="term" value="P:organic phosphonate metabolic process"/>
    <property type="evidence" value="ECO:0007669"/>
    <property type="project" value="InterPro"/>
</dbReference>
<dbReference type="Pfam" id="PF05845">
    <property type="entry name" value="PhnH"/>
    <property type="match status" value="1"/>
</dbReference>
<protein>
    <submittedName>
        <fullName evidence="1">Phosphonate C-P lyase system protein PhnH</fullName>
    </submittedName>
</protein>
<keyword evidence="1" id="KW-0456">Lyase</keyword>
<proteinExistence type="predicted"/>
<name>A0AA43ZCR4_9HYPH</name>
<dbReference type="InterPro" id="IPR008772">
    <property type="entry name" value="Phosphonate_metab_PhnH"/>
</dbReference>
<accession>A0AA43ZCR4</accession>
<dbReference type="PIRSF" id="PIRSF020680">
    <property type="entry name" value="PhnH"/>
    <property type="match status" value="1"/>
</dbReference>
<dbReference type="RefSeq" id="WP_167126630.1">
    <property type="nucleotide sequence ID" value="NZ_JAANCM010000001.1"/>
</dbReference>
<dbReference type="Proteomes" id="UP001155840">
    <property type="component" value="Unassembled WGS sequence"/>
</dbReference>
<reference evidence="1" key="1">
    <citation type="submission" date="2020-03" db="EMBL/GenBank/DDBJ databases">
        <title>Ferranicluibacter endophyticum gen. nov., sp. nov., a new genus isolated from Rubus ulmifolius Schott. stem.</title>
        <authorList>
            <person name="Roca-Couso R."/>
            <person name="Flores-Felix J.D."/>
            <person name="Igual J.M."/>
            <person name="Rivas R."/>
        </authorList>
    </citation>
    <scope>NUCLEOTIDE SEQUENCE</scope>
    <source>
        <strain evidence="1">CRRU44</strain>
    </source>
</reference>
<sequence>MSLTTVDGGFAEPVFGSQRAFRALMDAFARPGSVADLSDLAVPPAPMSPAAGAILLSLADADTPVFFETDMLDAKAWVGFHTGATATTDAPSARFVHLADNSDCTGWSRFAVGTAEYPDRSATLLLPVADLRGGQHLTLSGPGIETTTDIGPQGLPACFADFMAANRAGFPLGFDLVLVSGDEALALPRTTRIQEA</sequence>
<keyword evidence="2" id="KW-1185">Reference proteome</keyword>
<dbReference type="SUPFAM" id="SSF159709">
    <property type="entry name" value="PhnH-like"/>
    <property type="match status" value="1"/>
</dbReference>
<comment type="caution">
    <text evidence="1">The sequence shown here is derived from an EMBL/GenBank/DDBJ whole genome shotgun (WGS) entry which is preliminary data.</text>
</comment>
<dbReference type="GO" id="GO:0016829">
    <property type="term" value="F:lyase activity"/>
    <property type="evidence" value="ECO:0007669"/>
    <property type="project" value="UniProtKB-KW"/>
</dbReference>
<gene>
    <name evidence="1" type="primary">phnH</name>
    <name evidence="1" type="ORF">G8E10_02765</name>
</gene>